<proteinExistence type="predicted"/>
<dbReference type="InterPro" id="IPR046348">
    <property type="entry name" value="SIS_dom_sf"/>
</dbReference>
<dbReference type="RefSeq" id="WP_100609021.1">
    <property type="nucleotide sequence ID" value="NZ_CP024962.1"/>
</dbReference>
<dbReference type="EMBL" id="CP024962">
    <property type="protein sequence ID" value="ATZ16055.1"/>
    <property type="molecule type" value="Genomic_DNA"/>
</dbReference>
<dbReference type="InterPro" id="IPR047640">
    <property type="entry name" value="RpiR-like"/>
</dbReference>
<evidence type="ECO:0000313" key="1">
    <source>
        <dbReference type="EMBL" id="ATZ16055.1"/>
    </source>
</evidence>
<dbReference type="GO" id="GO:1901135">
    <property type="term" value="P:carbohydrate derivative metabolic process"/>
    <property type="evidence" value="ECO:0007669"/>
    <property type="project" value="InterPro"/>
</dbReference>
<dbReference type="Gene3D" id="1.10.10.10">
    <property type="entry name" value="Winged helix-like DNA-binding domain superfamily/Winged helix DNA-binding domain"/>
    <property type="match status" value="1"/>
</dbReference>
<dbReference type="GO" id="GO:0097367">
    <property type="term" value="F:carbohydrate derivative binding"/>
    <property type="evidence" value="ECO:0007669"/>
    <property type="project" value="InterPro"/>
</dbReference>
<dbReference type="OrthoDB" id="388021at2"/>
<keyword evidence="2" id="KW-1185">Reference proteome</keyword>
<dbReference type="InterPro" id="IPR036388">
    <property type="entry name" value="WH-like_DNA-bd_sf"/>
</dbReference>
<gene>
    <name evidence="1" type="ORF">EFREU_v1c00280</name>
</gene>
<reference evidence="1 2" key="1">
    <citation type="submission" date="2017-11" db="EMBL/GenBank/DDBJ databases">
        <title>Genome sequence of Entomoplasma freundtii BARC 318 (ATCC 51999).</title>
        <authorList>
            <person name="Lo W.-S."/>
            <person name="Gasparich G.E."/>
            <person name="Kuo C.-H."/>
        </authorList>
    </citation>
    <scope>NUCLEOTIDE SEQUENCE [LARGE SCALE GENOMIC DNA]</scope>
    <source>
        <strain evidence="1 2">BARC 318</strain>
    </source>
</reference>
<accession>A0A2K8NQD7</accession>
<dbReference type="Gene3D" id="3.40.50.10490">
    <property type="entry name" value="Glucose-6-phosphate isomerase like protein, domain 1"/>
    <property type="match status" value="1"/>
</dbReference>
<dbReference type="PANTHER" id="PTHR30514:SF1">
    <property type="entry name" value="HTH-TYPE TRANSCRIPTIONAL REGULATOR HEXR-RELATED"/>
    <property type="match status" value="1"/>
</dbReference>
<dbReference type="InterPro" id="IPR000281">
    <property type="entry name" value="HTH_RpiR"/>
</dbReference>
<name>A0A2K8NQD7_9MOLU</name>
<dbReference type="KEGG" id="efr:EFREU_v1c00280"/>
<sequence length="289" mass="33951">MVNKYLINLGVLNENEVDFHDWCLANYNQLIATPLNKIAKKYGVGVSFIYSFFEKLKLRDLKEFLVYLGYTLGQQDASVDNPDLTNDVLNLTKINDLMVRSNEQTFRLLNQQKEYLNDFVEDIHNYPKIITLGFGYSYLALQDFLGFCQFTGSKQFVMLNDKEPQYLKAWSQLDKKSVVIIYSARACSRKLYSWVRRLRLEQHQIKIWLITTNSNNSINKYVDRTIEIDDISKRVDGYNAKQILSPIQNYIIFNNIVKTIYFEKYASELKGNRLLREEIDSWRDHGLIG</sequence>
<dbReference type="GO" id="GO:0003677">
    <property type="term" value="F:DNA binding"/>
    <property type="evidence" value="ECO:0007669"/>
    <property type="project" value="InterPro"/>
</dbReference>
<protein>
    <submittedName>
        <fullName evidence="1">Uncharacterized protein</fullName>
    </submittedName>
</protein>
<dbReference type="AlphaFoldDB" id="A0A2K8NQD7"/>
<dbReference type="PANTHER" id="PTHR30514">
    <property type="entry name" value="GLUCOKINASE"/>
    <property type="match status" value="1"/>
</dbReference>
<dbReference type="SUPFAM" id="SSF53697">
    <property type="entry name" value="SIS domain"/>
    <property type="match status" value="1"/>
</dbReference>
<dbReference type="GO" id="GO:0003700">
    <property type="term" value="F:DNA-binding transcription factor activity"/>
    <property type="evidence" value="ECO:0007669"/>
    <property type="project" value="InterPro"/>
</dbReference>
<dbReference type="Proteomes" id="UP000232222">
    <property type="component" value="Chromosome"/>
</dbReference>
<dbReference type="PROSITE" id="PS51071">
    <property type="entry name" value="HTH_RPIR"/>
    <property type="match status" value="1"/>
</dbReference>
<evidence type="ECO:0000313" key="2">
    <source>
        <dbReference type="Proteomes" id="UP000232222"/>
    </source>
</evidence>
<organism evidence="1 2">
    <name type="scientific">Entomoplasma freundtii</name>
    <dbReference type="NCBI Taxonomy" id="74700"/>
    <lineage>
        <taxon>Bacteria</taxon>
        <taxon>Bacillati</taxon>
        <taxon>Mycoplasmatota</taxon>
        <taxon>Mollicutes</taxon>
        <taxon>Entomoplasmatales</taxon>
        <taxon>Entomoplasmataceae</taxon>
        <taxon>Entomoplasma</taxon>
    </lineage>
</organism>